<protein>
    <submittedName>
        <fullName evidence="1">Uncharacterized protein</fullName>
    </submittedName>
</protein>
<dbReference type="EnsemblMetazoa" id="ACHR014335-RA">
    <property type="protein sequence ID" value="ACHR014335-PA"/>
    <property type="gene ID" value="ACHR014335"/>
</dbReference>
<reference evidence="1" key="2">
    <citation type="submission" date="2020-05" db="UniProtKB">
        <authorList>
            <consortium name="EnsemblMetazoa"/>
        </authorList>
    </citation>
    <scope>IDENTIFICATION</scope>
    <source>
        <strain evidence="1">ACHKN1017</strain>
    </source>
</reference>
<organism evidence="1 2">
    <name type="scientific">Anopheles christyi</name>
    <dbReference type="NCBI Taxonomy" id="43041"/>
    <lineage>
        <taxon>Eukaryota</taxon>
        <taxon>Metazoa</taxon>
        <taxon>Ecdysozoa</taxon>
        <taxon>Arthropoda</taxon>
        <taxon>Hexapoda</taxon>
        <taxon>Insecta</taxon>
        <taxon>Pterygota</taxon>
        <taxon>Neoptera</taxon>
        <taxon>Endopterygota</taxon>
        <taxon>Diptera</taxon>
        <taxon>Nematocera</taxon>
        <taxon>Culicoidea</taxon>
        <taxon>Culicidae</taxon>
        <taxon>Anophelinae</taxon>
        <taxon>Anopheles</taxon>
    </lineage>
</organism>
<name>A0A182KIR8_9DIPT</name>
<evidence type="ECO:0000313" key="1">
    <source>
        <dbReference type="EnsemblMetazoa" id="ACHR014335-PA"/>
    </source>
</evidence>
<keyword evidence="2" id="KW-1185">Reference proteome</keyword>
<sequence length="88" mass="10323">MLHQRWKCTTFRRPAPAHNRTQLTSRLTALLRQAYWAYGFGELYRLAQLQKSDIVIVGVLIEAPMPYDRGDRSHYGRSLRSYELVIIT</sequence>
<accession>A0A182KIR8</accession>
<dbReference type="AlphaFoldDB" id="A0A182KIR8"/>
<dbReference type="Proteomes" id="UP000075881">
    <property type="component" value="Unassembled WGS sequence"/>
</dbReference>
<reference evidence="2" key="1">
    <citation type="submission" date="2013-03" db="EMBL/GenBank/DDBJ databases">
        <title>The Genome Sequence of Anopheles christyi ACHKN1017.</title>
        <authorList>
            <consortium name="The Broad Institute Genomics Platform"/>
            <person name="Neafsey D.E."/>
            <person name="Besansky N."/>
            <person name="Walker B."/>
            <person name="Young S.K."/>
            <person name="Zeng Q."/>
            <person name="Gargeya S."/>
            <person name="Fitzgerald M."/>
            <person name="Haas B."/>
            <person name="Abouelleil A."/>
            <person name="Allen A.W."/>
            <person name="Alvarado L."/>
            <person name="Arachchi H.M."/>
            <person name="Berlin A.M."/>
            <person name="Chapman S.B."/>
            <person name="Gainer-Dewar J."/>
            <person name="Goldberg J."/>
            <person name="Griggs A."/>
            <person name="Gujja S."/>
            <person name="Hansen M."/>
            <person name="Howarth C."/>
            <person name="Imamovic A."/>
            <person name="Ireland A."/>
            <person name="Larimer J."/>
            <person name="McCowan C."/>
            <person name="Murphy C."/>
            <person name="Pearson M."/>
            <person name="Poon T.W."/>
            <person name="Priest M."/>
            <person name="Roberts A."/>
            <person name="Saif S."/>
            <person name="Shea T."/>
            <person name="Sisk P."/>
            <person name="Sykes S."/>
            <person name="Wortman J."/>
            <person name="Nusbaum C."/>
            <person name="Birren B."/>
        </authorList>
    </citation>
    <scope>NUCLEOTIDE SEQUENCE [LARGE SCALE GENOMIC DNA]</scope>
    <source>
        <strain evidence="2">ACHKN1017</strain>
    </source>
</reference>
<proteinExistence type="predicted"/>
<evidence type="ECO:0000313" key="2">
    <source>
        <dbReference type="Proteomes" id="UP000075881"/>
    </source>
</evidence>
<dbReference type="VEuPathDB" id="VectorBase:ACHR014335"/>